<evidence type="ECO:0000256" key="6">
    <source>
        <dbReference type="SAM" id="Phobius"/>
    </source>
</evidence>
<dbReference type="GO" id="GO:0005886">
    <property type="term" value="C:plasma membrane"/>
    <property type="evidence" value="ECO:0007669"/>
    <property type="project" value="UniProtKB-SubCell"/>
</dbReference>
<dbReference type="PANTHER" id="PTHR39087:SF2">
    <property type="entry name" value="UPF0104 MEMBRANE PROTEIN MJ1595"/>
    <property type="match status" value="1"/>
</dbReference>
<accession>A0A917W264</accession>
<keyword evidence="2" id="KW-1003">Cell membrane</keyword>
<keyword evidence="8" id="KW-1185">Reference proteome</keyword>
<feature type="transmembrane region" description="Helical" evidence="6">
    <location>
        <begin position="17"/>
        <end position="35"/>
    </location>
</feature>
<feature type="transmembrane region" description="Helical" evidence="6">
    <location>
        <begin position="305"/>
        <end position="330"/>
    </location>
</feature>
<feature type="transmembrane region" description="Helical" evidence="6">
    <location>
        <begin position="264"/>
        <end position="293"/>
    </location>
</feature>
<evidence type="ECO:0000256" key="2">
    <source>
        <dbReference type="ARBA" id="ARBA00022475"/>
    </source>
</evidence>
<feature type="transmembrane region" description="Helical" evidence="6">
    <location>
        <begin position="158"/>
        <end position="178"/>
    </location>
</feature>
<protein>
    <recommendedName>
        <fullName evidence="9">Lysylphosphatidylglycerol synthase TM region</fullName>
    </recommendedName>
</protein>
<evidence type="ECO:0000256" key="5">
    <source>
        <dbReference type="ARBA" id="ARBA00023136"/>
    </source>
</evidence>
<evidence type="ECO:0000256" key="3">
    <source>
        <dbReference type="ARBA" id="ARBA00022692"/>
    </source>
</evidence>
<evidence type="ECO:0008006" key="9">
    <source>
        <dbReference type="Google" id="ProtNLM"/>
    </source>
</evidence>
<dbReference type="EMBL" id="BMMZ01000002">
    <property type="protein sequence ID" value="GGL53809.1"/>
    <property type="molecule type" value="Genomic_DNA"/>
</dbReference>
<gene>
    <name evidence="7" type="ORF">GCM10011575_10320</name>
</gene>
<proteinExistence type="predicted"/>
<dbReference type="Pfam" id="PF03706">
    <property type="entry name" value="LPG_synthase_TM"/>
    <property type="match status" value="1"/>
</dbReference>
<dbReference type="PANTHER" id="PTHR39087">
    <property type="entry name" value="UPF0104 MEMBRANE PROTEIN MJ1595"/>
    <property type="match status" value="1"/>
</dbReference>
<reference evidence="7" key="2">
    <citation type="submission" date="2020-09" db="EMBL/GenBank/DDBJ databases">
        <authorList>
            <person name="Sun Q."/>
            <person name="Zhou Y."/>
        </authorList>
    </citation>
    <scope>NUCLEOTIDE SEQUENCE</scope>
    <source>
        <strain evidence="7">CGMCC 4.7306</strain>
    </source>
</reference>
<feature type="transmembrane region" description="Helical" evidence="6">
    <location>
        <begin position="88"/>
        <end position="110"/>
    </location>
</feature>
<reference evidence="7" key="1">
    <citation type="journal article" date="2014" name="Int. J. Syst. Evol. Microbiol.">
        <title>Complete genome sequence of Corynebacterium casei LMG S-19264T (=DSM 44701T), isolated from a smear-ripened cheese.</title>
        <authorList>
            <consortium name="US DOE Joint Genome Institute (JGI-PGF)"/>
            <person name="Walter F."/>
            <person name="Albersmeier A."/>
            <person name="Kalinowski J."/>
            <person name="Ruckert C."/>
        </authorList>
    </citation>
    <scope>NUCLEOTIDE SEQUENCE</scope>
    <source>
        <strain evidence="7">CGMCC 4.7306</strain>
    </source>
</reference>
<evidence type="ECO:0000256" key="1">
    <source>
        <dbReference type="ARBA" id="ARBA00004651"/>
    </source>
</evidence>
<evidence type="ECO:0000313" key="8">
    <source>
        <dbReference type="Proteomes" id="UP000613840"/>
    </source>
</evidence>
<keyword evidence="5 6" id="KW-0472">Membrane</keyword>
<dbReference type="Proteomes" id="UP000613840">
    <property type="component" value="Unassembled WGS sequence"/>
</dbReference>
<keyword evidence="4 6" id="KW-1133">Transmembrane helix</keyword>
<keyword evidence="3 6" id="KW-0812">Transmembrane</keyword>
<dbReference type="AlphaFoldDB" id="A0A917W264"/>
<dbReference type="RefSeq" id="WP_188894099.1">
    <property type="nucleotide sequence ID" value="NZ_BMMZ01000002.1"/>
</dbReference>
<name>A0A917W264_9ACTN</name>
<feature type="transmembrane region" description="Helical" evidence="6">
    <location>
        <begin position="55"/>
        <end position="76"/>
    </location>
</feature>
<evidence type="ECO:0000256" key="4">
    <source>
        <dbReference type="ARBA" id="ARBA00022989"/>
    </source>
</evidence>
<feature type="transmembrane region" description="Helical" evidence="6">
    <location>
        <begin position="130"/>
        <end position="151"/>
    </location>
</feature>
<sequence length="343" mass="36924">MPTGQTPPPRRRWLRRLILTVLAVAVGAVIINRLGDVDWGVVWSALRHLSWWQPVVLLLVLAVRQVLNASPLHFYIEGVSIGRATQNDLGAILMSTVAPAPANYALRVAMFTSWGVSAAKGTPGATMNTITLMVTRFSLPLLGFVMLVLVGGEVSYRWADVFSLLIAAALVAAVILILRSDGLARQVGLRSGRIAQRFRRSVDPEQWAQSCVDFRGHISDRFRYGFPRSLGGMIAMLADDLVLLVLCLRFVGVSGSDASIIDIAIAYIFAFPLTILPFGGIGIVDSIIVAALVQSGGPTVEAPAIAALVVWRIFDLGIPVLAGLPAIALWRRTAGKQAEAREA</sequence>
<feature type="transmembrane region" description="Helical" evidence="6">
    <location>
        <begin position="230"/>
        <end position="252"/>
    </location>
</feature>
<dbReference type="InterPro" id="IPR022791">
    <property type="entry name" value="L-PG_synthase/AglD"/>
</dbReference>
<comment type="caution">
    <text evidence="7">The sequence shown here is derived from an EMBL/GenBank/DDBJ whole genome shotgun (WGS) entry which is preliminary data.</text>
</comment>
<comment type="subcellular location">
    <subcellularLocation>
        <location evidence="1">Cell membrane</location>
        <topology evidence="1">Multi-pass membrane protein</topology>
    </subcellularLocation>
</comment>
<organism evidence="7 8">
    <name type="scientific">Microlunatus endophyticus</name>
    <dbReference type="NCBI Taxonomy" id="1716077"/>
    <lineage>
        <taxon>Bacteria</taxon>
        <taxon>Bacillati</taxon>
        <taxon>Actinomycetota</taxon>
        <taxon>Actinomycetes</taxon>
        <taxon>Propionibacteriales</taxon>
        <taxon>Propionibacteriaceae</taxon>
        <taxon>Microlunatus</taxon>
    </lineage>
</organism>
<evidence type="ECO:0000313" key="7">
    <source>
        <dbReference type="EMBL" id="GGL53809.1"/>
    </source>
</evidence>